<keyword evidence="1" id="KW-0472">Membrane</keyword>
<dbReference type="Proteomes" id="UP000236604">
    <property type="component" value="Unassembled WGS sequence"/>
</dbReference>
<keyword evidence="1" id="KW-0812">Transmembrane</keyword>
<dbReference type="EMBL" id="AZRN01000025">
    <property type="protein sequence ID" value="PNR99101.1"/>
    <property type="molecule type" value="Genomic_DNA"/>
</dbReference>
<keyword evidence="1" id="KW-1133">Transmembrane helix</keyword>
<accession>A0A2K1P8I9</accession>
<reference evidence="2 3" key="1">
    <citation type="submission" date="2013-12" db="EMBL/GenBank/DDBJ databases">
        <title>Comparative genomics of Petrotoga isolates.</title>
        <authorList>
            <person name="Nesbo C.L."/>
            <person name="Charchuk R."/>
            <person name="Chow K."/>
        </authorList>
    </citation>
    <scope>NUCLEOTIDE SEQUENCE [LARGE SCALE GENOMIC DNA]</scope>
    <source>
        <strain evidence="2 3">DSM 14811</strain>
    </source>
</reference>
<evidence type="ECO:0008006" key="4">
    <source>
        <dbReference type="Google" id="ProtNLM"/>
    </source>
</evidence>
<evidence type="ECO:0000313" key="2">
    <source>
        <dbReference type="EMBL" id="PNR99101.1"/>
    </source>
</evidence>
<dbReference type="AlphaFoldDB" id="A0A2K1P8I9"/>
<sequence>MEEKEKEKEKNQSNDSLKNLLIIIGTMAVIYFATFILWNLYVENLENHYYYPYVKIKETGYERVKKMPFSPKGYNITIEKSNITNTYTVKTKFGSFNIQTFDDRFFFFENSDMVVISYPSYDFRGLEYSVILKNGNIFKFVIVPNEEIVEDIFTFVENLLRIRVLEVPELANYDYIKESEDSYTIESKRQEFTLSKNLISTVGESQDYIYFISKKYGLFNKIYYLEKSTNNFGELIMISESQEFWSNN</sequence>
<dbReference type="RefSeq" id="WP_103077259.1">
    <property type="nucleotide sequence ID" value="NZ_AZRN01000025.1"/>
</dbReference>
<evidence type="ECO:0000256" key="1">
    <source>
        <dbReference type="SAM" id="Phobius"/>
    </source>
</evidence>
<name>A0A2K1P8I9_9BACT</name>
<evidence type="ECO:0000313" key="3">
    <source>
        <dbReference type="Proteomes" id="UP000236604"/>
    </source>
</evidence>
<protein>
    <recommendedName>
        <fullName evidence="4">DUF4340 domain-containing protein</fullName>
    </recommendedName>
</protein>
<keyword evidence="3" id="KW-1185">Reference proteome</keyword>
<feature type="transmembrane region" description="Helical" evidence="1">
    <location>
        <begin position="20"/>
        <end position="41"/>
    </location>
</feature>
<gene>
    <name evidence="2" type="ORF">X927_06585</name>
</gene>
<comment type="caution">
    <text evidence="2">The sequence shown here is derived from an EMBL/GenBank/DDBJ whole genome shotgun (WGS) entry which is preliminary data.</text>
</comment>
<organism evidence="2 3">
    <name type="scientific">Petrotoga mexicana DSM 14811</name>
    <dbReference type="NCBI Taxonomy" id="1122954"/>
    <lineage>
        <taxon>Bacteria</taxon>
        <taxon>Thermotogati</taxon>
        <taxon>Thermotogota</taxon>
        <taxon>Thermotogae</taxon>
        <taxon>Petrotogales</taxon>
        <taxon>Petrotogaceae</taxon>
        <taxon>Petrotoga</taxon>
    </lineage>
</organism>
<proteinExistence type="predicted"/>